<dbReference type="GO" id="GO:0015035">
    <property type="term" value="F:protein-disulfide reductase activity"/>
    <property type="evidence" value="ECO:0007669"/>
    <property type="project" value="InterPro"/>
</dbReference>
<organism evidence="1 2">
    <name type="scientific">Alloalcanivorax xenomutans</name>
    <dbReference type="NCBI Taxonomy" id="1094342"/>
    <lineage>
        <taxon>Bacteria</taxon>
        <taxon>Pseudomonadati</taxon>
        <taxon>Pseudomonadota</taxon>
        <taxon>Gammaproteobacteria</taxon>
        <taxon>Oceanospirillales</taxon>
        <taxon>Alcanivoracaceae</taxon>
        <taxon>Alloalcanivorax</taxon>
    </lineage>
</organism>
<dbReference type="Pfam" id="PF04134">
    <property type="entry name" value="DCC1-like"/>
    <property type="match status" value="1"/>
</dbReference>
<reference evidence="1" key="1">
    <citation type="submission" date="2022-01" db="EMBL/GenBank/DDBJ databases">
        <authorList>
            <person name="Karlyshev A.V."/>
            <person name="Jaspars M."/>
        </authorList>
    </citation>
    <scope>NUCLEOTIDE SEQUENCE</scope>
    <source>
        <strain evidence="1">AGSA3-2</strain>
    </source>
</reference>
<comment type="caution">
    <text evidence="1">The sequence shown here is derived from an EMBL/GenBank/DDBJ whole genome shotgun (WGS) entry which is preliminary data.</text>
</comment>
<evidence type="ECO:0000313" key="1">
    <source>
        <dbReference type="EMBL" id="MCE7508545.1"/>
    </source>
</evidence>
<accession>A0A9Q3ZCM8</accession>
<dbReference type="RefSeq" id="WP_063141536.1">
    <property type="nucleotide sequence ID" value="NZ_CBDDTQ010000005.1"/>
</dbReference>
<proteinExistence type="predicted"/>
<dbReference type="AlphaFoldDB" id="A0A9Q3ZCM8"/>
<dbReference type="Proteomes" id="UP001107961">
    <property type="component" value="Unassembled WGS sequence"/>
</dbReference>
<dbReference type="EMBL" id="JAJVKT010000007">
    <property type="protein sequence ID" value="MCE7508545.1"/>
    <property type="molecule type" value="Genomic_DNA"/>
</dbReference>
<evidence type="ECO:0000313" key="2">
    <source>
        <dbReference type="Proteomes" id="UP001107961"/>
    </source>
</evidence>
<dbReference type="InterPro" id="IPR007263">
    <property type="entry name" value="DCC1-like"/>
</dbReference>
<name>A0A9Q3ZCM8_9GAMM</name>
<sequence length="135" mass="15404">MADADVVLVYDKQCPACDNYCRWVRLRDAVGPPQLVDAREDTDILREITARGWDIDQGMVLKVGDQLYYGADAIHALALMGSRSGVFNRLNYWMFRSPRVASVLYPMLRALRNLLLKALRKSKINNLGKANNERF</sequence>
<gene>
    <name evidence="1" type="ORF">LZG35_07825</name>
</gene>
<keyword evidence="2" id="KW-1185">Reference proteome</keyword>
<protein>
    <submittedName>
        <fullName evidence="1">DUF393 domain-containing protein</fullName>
    </submittedName>
</protein>